<protein>
    <submittedName>
        <fullName evidence="1">Uncharacterized protein</fullName>
    </submittedName>
</protein>
<dbReference type="Proteomes" id="UP000826573">
    <property type="component" value="Unassembled WGS sequence"/>
</dbReference>
<organism evidence="1 2">
    <name type="scientific">Trichoderma semiorbis</name>
    <dbReference type="NCBI Taxonomy" id="1491008"/>
    <lineage>
        <taxon>Eukaryota</taxon>
        <taxon>Fungi</taxon>
        <taxon>Dikarya</taxon>
        <taxon>Ascomycota</taxon>
        <taxon>Pezizomycotina</taxon>
        <taxon>Sordariomycetes</taxon>
        <taxon>Hypocreomycetidae</taxon>
        <taxon>Hypocreales</taxon>
        <taxon>Hypocreaceae</taxon>
        <taxon>Trichoderma</taxon>
    </lineage>
</organism>
<accession>A0A9P8HGG3</accession>
<name>A0A9P8HGG3_9HYPO</name>
<evidence type="ECO:0000313" key="1">
    <source>
        <dbReference type="EMBL" id="KAH0521911.1"/>
    </source>
</evidence>
<reference evidence="1 2" key="1">
    <citation type="submission" date="2021-08" db="EMBL/GenBank/DDBJ databases">
        <title>The highly contiguous genome resource for Trichoderma semiorbis FJ059, a fungal antagonistic to plant pathogens.</title>
        <authorList>
            <person name="Liu T."/>
        </authorList>
    </citation>
    <scope>NUCLEOTIDE SEQUENCE [LARGE SCALE GENOMIC DNA]</scope>
    <source>
        <strain evidence="1 2">FJ059</strain>
    </source>
</reference>
<proteinExistence type="predicted"/>
<gene>
    <name evidence="1" type="ORF">TsFJ059_005841</name>
</gene>
<evidence type="ECO:0000313" key="2">
    <source>
        <dbReference type="Proteomes" id="UP000826573"/>
    </source>
</evidence>
<keyword evidence="2" id="KW-1185">Reference proteome</keyword>
<sequence>KPLNPGLNSQLIPRCGVPELNPIPLLQTPIKNSKPIAIYILSIIVPALHQVS</sequence>
<feature type="non-terminal residue" evidence="1">
    <location>
        <position position="1"/>
    </location>
</feature>
<dbReference type="AlphaFoldDB" id="A0A9P8HGG3"/>
<dbReference type="EMBL" id="JAIMJC010000007">
    <property type="protein sequence ID" value="KAH0521911.1"/>
    <property type="molecule type" value="Genomic_DNA"/>
</dbReference>
<comment type="caution">
    <text evidence="1">The sequence shown here is derived from an EMBL/GenBank/DDBJ whole genome shotgun (WGS) entry which is preliminary data.</text>
</comment>